<keyword evidence="2" id="KW-1185">Reference proteome</keyword>
<dbReference type="EMBL" id="JACHEN010000017">
    <property type="protein sequence ID" value="MBB6216747.1"/>
    <property type="molecule type" value="Genomic_DNA"/>
</dbReference>
<dbReference type="RefSeq" id="WP_184311273.1">
    <property type="nucleotide sequence ID" value="NZ_JACHEN010000017.1"/>
</dbReference>
<name>A0A841KTK5_9FIRM</name>
<dbReference type="InterPro" id="IPR035903">
    <property type="entry name" value="HesB-like_dom_sf"/>
</dbReference>
<dbReference type="SUPFAM" id="SSF89360">
    <property type="entry name" value="HesB-like domain"/>
    <property type="match status" value="1"/>
</dbReference>
<dbReference type="Proteomes" id="UP000579281">
    <property type="component" value="Unassembled WGS sequence"/>
</dbReference>
<reference evidence="1 2" key="1">
    <citation type="submission" date="2020-08" db="EMBL/GenBank/DDBJ databases">
        <title>Genomic Encyclopedia of Type Strains, Phase IV (KMG-IV): sequencing the most valuable type-strain genomes for metagenomic binning, comparative biology and taxonomic classification.</title>
        <authorList>
            <person name="Goeker M."/>
        </authorList>
    </citation>
    <scope>NUCLEOTIDE SEQUENCE [LARGE SCALE GENOMIC DNA]</scope>
    <source>
        <strain evidence="1 2">DSM 103526</strain>
    </source>
</reference>
<protein>
    <submittedName>
        <fullName evidence="1">Fe-S cluster assembly iron-binding protein IscA</fullName>
    </submittedName>
</protein>
<gene>
    <name evidence="1" type="ORF">HNQ80_002851</name>
</gene>
<sequence length="52" mass="6336">MVQDEPRDSDRLYQVGDLYFMMDQEEEKYVSYLEIDFEENWWGADFIITAGF</sequence>
<evidence type="ECO:0000313" key="1">
    <source>
        <dbReference type="EMBL" id="MBB6216747.1"/>
    </source>
</evidence>
<dbReference type="AlphaFoldDB" id="A0A841KTK5"/>
<proteinExistence type="predicted"/>
<accession>A0A841KTK5</accession>
<comment type="caution">
    <text evidence="1">The sequence shown here is derived from an EMBL/GenBank/DDBJ whole genome shotgun (WGS) entry which is preliminary data.</text>
</comment>
<organism evidence="1 2">
    <name type="scientific">Anaerosolibacter carboniphilus</name>
    <dbReference type="NCBI Taxonomy" id="1417629"/>
    <lineage>
        <taxon>Bacteria</taxon>
        <taxon>Bacillati</taxon>
        <taxon>Bacillota</taxon>
        <taxon>Clostridia</taxon>
        <taxon>Peptostreptococcales</taxon>
        <taxon>Thermotaleaceae</taxon>
        <taxon>Anaerosolibacter</taxon>
    </lineage>
</organism>
<evidence type="ECO:0000313" key="2">
    <source>
        <dbReference type="Proteomes" id="UP000579281"/>
    </source>
</evidence>